<accession>A0AAE9HUW9</accession>
<gene>
    <name evidence="2" type="ORF">LNQ82_07680</name>
</gene>
<sequence>MKLAEALAERADLQRRLAQLKQRLQQNAQYQEGETPAENPQELLAEYTRCADAWEILVAAINRSNHQIILDNGESLTAALARRDRLQAEHSMLVSLADAATPEQSRYSRSEIKMLAAVDVKTVRKRADEVAKTCRELDLRIQAANWANSLLD</sequence>
<proteinExistence type="predicted"/>
<dbReference type="Proteomes" id="UP001056819">
    <property type="component" value="Chromosome"/>
</dbReference>
<feature type="coiled-coil region" evidence="1">
    <location>
        <begin position="3"/>
        <end position="30"/>
    </location>
</feature>
<evidence type="ECO:0000313" key="2">
    <source>
        <dbReference type="EMBL" id="URD67068.1"/>
    </source>
</evidence>
<dbReference type="EMBL" id="CP097501">
    <property type="protein sequence ID" value="URD67068.1"/>
    <property type="molecule type" value="Genomic_DNA"/>
</dbReference>
<evidence type="ECO:0000313" key="3">
    <source>
        <dbReference type="Proteomes" id="UP001056819"/>
    </source>
</evidence>
<dbReference type="CDD" id="cd12208">
    <property type="entry name" value="DIP1984-like"/>
    <property type="match status" value="1"/>
</dbReference>
<protein>
    <submittedName>
        <fullName evidence="2">DIP1984 family protein</fullName>
    </submittedName>
</protein>
<dbReference type="AlphaFoldDB" id="A0AAE9HUW9"/>
<dbReference type="NCBIfam" id="NF038048">
    <property type="entry name" value="DIP1984_fam"/>
    <property type="match status" value="1"/>
</dbReference>
<reference evidence="2" key="1">
    <citation type="submission" date="2022-05" db="EMBL/GenBank/DDBJ databases">
        <title>Alysiella filiformis genome sequencing.</title>
        <authorList>
            <person name="Viehboeck T."/>
        </authorList>
    </citation>
    <scope>NUCLEOTIDE SEQUENCE</scope>
    <source>
        <strain evidence="2">DSM 2580</strain>
    </source>
</reference>
<dbReference type="InterPro" id="IPR047741">
    <property type="entry name" value="DIP1984-like"/>
</dbReference>
<evidence type="ECO:0000256" key="1">
    <source>
        <dbReference type="SAM" id="Coils"/>
    </source>
</evidence>
<organism evidence="2 3">
    <name type="scientific">Conchiformibius steedae DSM 2580</name>
    <dbReference type="NCBI Taxonomy" id="1121352"/>
    <lineage>
        <taxon>Bacteria</taxon>
        <taxon>Pseudomonadati</taxon>
        <taxon>Pseudomonadota</taxon>
        <taxon>Betaproteobacteria</taxon>
        <taxon>Neisseriales</taxon>
        <taxon>Neisseriaceae</taxon>
        <taxon>Conchiformibius</taxon>
    </lineage>
</organism>
<dbReference type="RefSeq" id="WP_027020988.1">
    <property type="nucleotide sequence ID" value="NZ_CP097501.1"/>
</dbReference>
<keyword evidence="1" id="KW-0175">Coiled coil</keyword>
<name>A0AAE9HUW9_9NEIS</name>
<dbReference type="Gene3D" id="6.10.320.10">
    <property type="match status" value="1"/>
</dbReference>
<dbReference type="Pfam" id="PF20935">
    <property type="entry name" value="DUF6847"/>
    <property type="match status" value="1"/>
</dbReference>